<keyword evidence="2" id="KW-1133">Transmembrane helix</keyword>
<evidence type="ECO:0000256" key="2">
    <source>
        <dbReference type="SAM" id="Phobius"/>
    </source>
</evidence>
<dbReference type="EMBL" id="CAWUHB010000003">
    <property type="protein sequence ID" value="CAK7210564.1"/>
    <property type="molecule type" value="Genomic_DNA"/>
</dbReference>
<evidence type="ECO:0000313" key="5">
    <source>
        <dbReference type="Proteomes" id="UP001642405"/>
    </source>
</evidence>
<evidence type="ECO:0000256" key="1">
    <source>
        <dbReference type="SAM" id="MobiDB-lite"/>
    </source>
</evidence>
<protein>
    <submittedName>
        <fullName evidence="4">Uncharacterized protein</fullName>
    </submittedName>
</protein>
<evidence type="ECO:0000256" key="3">
    <source>
        <dbReference type="SAM" id="SignalP"/>
    </source>
</evidence>
<gene>
    <name evidence="4" type="ORF">SCUCBS95973_000828</name>
</gene>
<keyword evidence="5" id="KW-1185">Reference proteome</keyword>
<keyword evidence="3" id="KW-0732">Signal</keyword>
<feature type="signal peptide" evidence="3">
    <location>
        <begin position="1"/>
        <end position="19"/>
    </location>
</feature>
<sequence>MSTLSFFTGHMALSATASASETLTQTAPELTTTTPTTPTTTTTAAAAAAAKTLLTTPQTEALSPSTSSSPPAHHNYSMSLRSPTAALVYRCHKSATRAWTLAAAAAHPVVWLLHQIARLLLLVGAALAAAAQVVLLHSWQALCWACWWHLWACPPATRLRKKLYFELALVMMGPSGNGLLLVVLWPGWLVLAAGIWGVSAVAAGV</sequence>
<reference evidence="4 5" key="1">
    <citation type="submission" date="2024-01" db="EMBL/GenBank/DDBJ databases">
        <authorList>
            <person name="Allen C."/>
            <person name="Tagirdzhanova G."/>
        </authorList>
    </citation>
    <scope>NUCLEOTIDE SEQUENCE [LARGE SCALE GENOMIC DNA]</scope>
</reference>
<organism evidence="4 5">
    <name type="scientific">Sporothrix curviconia</name>
    <dbReference type="NCBI Taxonomy" id="1260050"/>
    <lineage>
        <taxon>Eukaryota</taxon>
        <taxon>Fungi</taxon>
        <taxon>Dikarya</taxon>
        <taxon>Ascomycota</taxon>
        <taxon>Pezizomycotina</taxon>
        <taxon>Sordariomycetes</taxon>
        <taxon>Sordariomycetidae</taxon>
        <taxon>Ophiostomatales</taxon>
        <taxon>Ophiostomataceae</taxon>
        <taxon>Sporothrix</taxon>
    </lineage>
</organism>
<evidence type="ECO:0000313" key="4">
    <source>
        <dbReference type="EMBL" id="CAK7210564.1"/>
    </source>
</evidence>
<feature type="transmembrane region" description="Helical" evidence="2">
    <location>
        <begin position="188"/>
        <end position="204"/>
    </location>
</feature>
<keyword evidence="2" id="KW-0472">Membrane</keyword>
<feature type="transmembrane region" description="Helical" evidence="2">
    <location>
        <begin position="119"/>
        <end position="151"/>
    </location>
</feature>
<name>A0ABP0ATH0_9PEZI</name>
<keyword evidence="2" id="KW-0812">Transmembrane</keyword>
<comment type="caution">
    <text evidence="4">The sequence shown here is derived from an EMBL/GenBank/DDBJ whole genome shotgun (WGS) entry which is preliminary data.</text>
</comment>
<feature type="chain" id="PRO_5045511038" evidence="3">
    <location>
        <begin position="20"/>
        <end position="205"/>
    </location>
</feature>
<proteinExistence type="predicted"/>
<accession>A0ABP0ATH0</accession>
<feature type="region of interest" description="Disordered" evidence="1">
    <location>
        <begin position="19"/>
        <end position="41"/>
    </location>
</feature>
<dbReference type="Proteomes" id="UP001642405">
    <property type="component" value="Unassembled WGS sequence"/>
</dbReference>